<protein>
    <submittedName>
        <fullName evidence="2">YibE/F family protein</fullName>
    </submittedName>
</protein>
<feature type="transmembrane region" description="Helical" evidence="1">
    <location>
        <begin position="217"/>
        <end position="239"/>
    </location>
</feature>
<feature type="transmembrane region" description="Helical" evidence="1">
    <location>
        <begin position="356"/>
        <end position="378"/>
    </location>
</feature>
<dbReference type="AlphaFoldDB" id="A0A417Z6W7"/>
<dbReference type="PANTHER" id="PTHR41771:SF1">
    <property type="entry name" value="MEMBRANE PROTEIN"/>
    <property type="match status" value="1"/>
</dbReference>
<feature type="transmembrane region" description="Helical" evidence="1">
    <location>
        <begin position="6"/>
        <end position="24"/>
    </location>
</feature>
<dbReference type="EMBL" id="QOCS01000013">
    <property type="protein sequence ID" value="RHW46350.1"/>
    <property type="molecule type" value="Genomic_DNA"/>
</dbReference>
<keyword evidence="1" id="KW-0472">Membrane</keyword>
<dbReference type="Proteomes" id="UP000284822">
    <property type="component" value="Unassembled WGS sequence"/>
</dbReference>
<dbReference type="Pfam" id="PF07907">
    <property type="entry name" value="YibE_F"/>
    <property type="match status" value="1"/>
</dbReference>
<sequence length="382" mass="42983">MYYVYISFFISFLYFTKLEVLFVVQLKKHAWFLGAIGLWLIIIIFVQWSYRNQNIAVVQQVQTVQKRTITSEYQNQDTQITQRLKLKLVKVPLKQQQVQLSNTYYQSQADSNQYHRYDYVILSPGRHVQHLTLLNPKRDNIVWLLLAIVILSLLGLLKNHGARALLSAVVNCSLFAGLLLLATHWQNQHILFLTVILTIAATLLTLGIIFGYSRQTIIASSATILSTFFALGVSVLVLVGTHSQGIHYETLAYGIQPFQVIFLAETLLGVLGACMDETTDITASVYQLLQEQPTITQQQLFTSGLTVGREIIGPLINILFYLFLAELIPLVVLYLRNGNTLNFALSRTMTLEYTQTVISALGIVLAVPITAFLAAKLLRGEA</sequence>
<name>A0A417Z6W7_9LACO</name>
<feature type="transmembrane region" description="Helical" evidence="1">
    <location>
        <begin position="190"/>
        <end position="210"/>
    </location>
</feature>
<evidence type="ECO:0000313" key="2">
    <source>
        <dbReference type="EMBL" id="RHW46350.1"/>
    </source>
</evidence>
<gene>
    <name evidence="2" type="ORF">DS832_06235</name>
</gene>
<keyword evidence="1" id="KW-0812">Transmembrane</keyword>
<dbReference type="InterPro" id="IPR012507">
    <property type="entry name" value="YibE_F"/>
</dbReference>
<accession>A0A417Z6W7</accession>
<evidence type="ECO:0000313" key="3">
    <source>
        <dbReference type="Proteomes" id="UP000284822"/>
    </source>
</evidence>
<feature type="transmembrane region" description="Helical" evidence="1">
    <location>
        <begin position="31"/>
        <end position="50"/>
    </location>
</feature>
<reference evidence="2 3" key="1">
    <citation type="submission" date="2018-07" db="EMBL/GenBank/DDBJ databases">
        <title>Genome sequences of six Lactobacillus spp. isolated from bumble bee guts.</title>
        <authorList>
            <person name="Motta E.V.S."/>
            <person name="Moran N.A."/>
        </authorList>
    </citation>
    <scope>NUCLEOTIDE SEQUENCE [LARGE SCALE GENOMIC DNA]</scope>
    <source>
        <strain evidence="2 3">LV-8.1</strain>
    </source>
</reference>
<feature type="transmembrane region" description="Helical" evidence="1">
    <location>
        <begin position="141"/>
        <end position="157"/>
    </location>
</feature>
<feature type="transmembrane region" description="Helical" evidence="1">
    <location>
        <begin position="251"/>
        <end position="274"/>
    </location>
</feature>
<keyword evidence="1" id="KW-1133">Transmembrane helix</keyword>
<dbReference type="PANTHER" id="PTHR41771">
    <property type="entry name" value="MEMBRANE PROTEIN-RELATED"/>
    <property type="match status" value="1"/>
</dbReference>
<comment type="caution">
    <text evidence="2">The sequence shown here is derived from an EMBL/GenBank/DDBJ whole genome shotgun (WGS) entry which is preliminary data.</text>
</comment>
<proteinExistence type="predicted"/>
<organism evidence="2 3">
    <name type="scientific">Bombilactobacillus bombi</name>
    <dbReference type="NCBI Taxonomy" id="1303590"/>
    <lineage>
        <taxon>Bacteria</taxon>
        <taxon>Bacillati</taxon>
        <taxon>Bacillota</taxon>
        <taxon>Bacilli</taxon>
        <taxon>Lactobacillales</taxon>
        <taxon>Lactobacillaceae</taxon>
        <taxon>Bombilactobacillus</taxon>
    </lineage>
</organism>
<feature type="transmembrane region" description="Helical" evidence="1">
    <location>
        <begin position="164"/>
        <end position="184"/>
    </location>
</feature>
<evidence type="ECO:0000256" key="1">
    <source>
        <dbReference type="SAM" id="Phobius"/>
    </source>
</evidence>
<feature type="transmembrane region" description="Helical" evidence="1">
    <location>
        <begin position="318"/>
        <end position="336"/>
    </location>
</feature>